<dbReference type="PANTHER" id="PTHR10887">
    <property type="entry name" value="DNA2/NAM7 HELICASE FAMILY"/>
    <property type="match status" value="1"/>
</dbReference>
<evidence type="ECO:0000313" key="3">
    <source>
        <dbReference type="Proteomes" id="UP000436088"/>
    </source>
</evidence>
<proteinExistence type="predicted"/>
<feature type="domain" description="DNA2/NAM7 helicase-like C-terminal" evidence="1">
    <location>
        <begin position="33"/>
        <end position="174"/>
    </location>
</feature>
<name>A0A6A2WF95_HIBSY</name>
<dbReference type="GO" id="GO:0008237">
    <property type="term" value="F:metallopeptidase activity"/>
    <property type="evidence" value="ECO:0007669"/>
    <property type="project" value="UniProtKB-KW"/>
</dbReference>
<sequence length="187" mass="21266">MQLPGIAHAFLIGDEWQLPATVRSNVSSEAGFGRSLFQRLTTLGHSNHLLNIQYRMYPSISCFPNARLYDYQILDAAGVKQKSYEKHYLQWPMFGPYSFINVSGREAKDDLGRSRRNMVEVAVVQMLVQTLFKAWSSSSERLSIGILSPYAAQVVVIQEKPGKKYEKSDNFEVKVGVWVVTVVKFIR</sequence>
<dbReference type="GO" id="GO:0006508">
    <property type="term" value="P:proteolysis"/>
    <property type="evidence" value="ECO:0007669"/>
    <property type="project" value="UniProtKB-KW"/>
</dbReference>
<dbReference type="AlphaFoldDB" id="A0A6A2WF95"/>
<evidence type="ECO:0000313" key="2">
    <source>
        <dbReference type="EMBL" id="KAE8654735.1"/>
    </source>
</evidence>
<dbReference type="EMBL" id="VEPZ02001786">
    <property type="protein sequence ID" value="KAE8654735.1"/>
    <property type="molecule type" value="Genomic_DNA"/>
</dbReference>
<dbReference type="SUPFAM" id="SSF52540">
    <property type="entry name" value="P-loop containing nucleoside triphosphate hydrolases"/>
    <property type="match status" value="1"/>
</dbReference>
<dbReference type="Pfam" id="PF13087">
    <property type="entry name" value="AAA_12"/>
    <property type="match status" value="1"/>
</dbReference>
<dbReference type="Gene3D" id="3.40.50.300">
    <property type="entry name" value="P-loop containing nucleotide triphosphate hydrolases"/>
    <property type="match status" value="2"/>
</dbReference>
<organism evidence="2 3">
    <name type="scientific">Hibiscus syriacus</name>
    <name type="common">Rose of Sharon</name>
    <dbReference type="NCBI Taxonomy" id="106335"/>
    <lineage>
        <taxon>Eukaryota</taxon>
        <taxon>Viridiplantae</taxon>
        <taxon>Streptophyta</taxon>
        <taxon>Embryophyta</taxon>
        <taxon>Tracheophyta</taxon>
        <taxon>Spermatophyta</taxon>
        <taxon>Magnoliopsida</taxon>
        <taxon>eudicotyledons</taxon>
        <taxon>Gunneridae</taxon>
        <taxon>Pentapetalae</taxon>
        <taxon>rosids</taxon>
        <taxon>malvids</taxon>
        <taxon>Malvales</taxon>
        <taxon>Malvaceae</taxon>
        <taxon>Malvoideae</taxon>
        <taxon>Hibiscus</taxon>
    </lineage>
</organism>
<reference evidence="2" key="1">
    <citation type="submission" date="2019-09" db="EMBL/GenBank/DDBJ databases">
        <title>Draft genome information of white flower Hibiscus syriacus.</title>
        <authorList>
            <person name="Kim Y.-M."/>
        </authorList>
    </citation>
    <scope>NUCLEOTIDE SEQUENCE [LARGE SCALE GENOMIC DNA]</scope>
    <source>
        <strain evidence="2">YM2019G1</strain>
    </source>
</reference>
<accession>A0A6A2WF95</accession>
<evidence type="ECO:0000259" key="1">
    <source>
        <dbReference type="Pfam" id="PF13087"/>
    </source>
</evidence>
<dbReference type="Proteomes" id="UP000436088">
    <property type="component" value="Unassembled WGS sequence"/>
</dbReference>
<keyword evidence="3" id="KW-1185">Reference proteome</keyword>
<dbReference type="PANTHER" id="PTHR10887:SF515">
    <property type="entry name" value="P-LOOP CONTAINING NUCLEOSIDE TRIPHOSPHATE HYDROLASES SUPERFAMILY PROTEIN"/>
    <property type="match status" value="1"/>
</dbReference>
<dbReference type="InterPro" id="IPR045055">
    <property type="entry name" value="DNA2/NAM7-like"/>
</dbReference>
<protein>
    <submittedName>
        <fullName evidence="2">ATP-dependent zinc metalloprotease FtsH-like</fullName>
    </submittedName>
</protein>
<gene>
    <name evidence="2" type="ORF">F3Y22_tig00117047pilonHSYRG00091</name>
</gene>
<comment type="caution">
    <text evidence="2">The sequence shown here is derived from an EMBL/GenBank/DDBJ whole genome shotgun (WGS) entry which is preliminary data.</text>
</comment>
<dbReference type="InterPro" id="IPR041679">
    <property type="entry name" value="DNA2/NAM7-like_C"/>
</dbReference>
<dbReference type="InterPro" id="IPR027417">
    <property type="entry name" value="P-loop_NTPase"/>
</dbReference>